<gene>
    <name evidence="2" type="ORF">K466DRAFT_664919</name>
</gene>
<sequence>MQRQPPRKRARLNVDAGDGESANIAGQHPAASSSCEVDTNTEDFKRDSELWYADGTIILVASGLGFKVYKDILVKRSLVFEDMLSFPQPPSVEGQQACPIVPMPDSAEDLRHFLRFLMPAKKPRTFNSMSACIRLGHKYQIDSLVEDSLPWFSKLYPSDFATLDKHRPKPLPPTCAIATINIARLTGADYLLPMALAECCQLGAEIVNGHQREDGTREYLALDDLGRCFQAQRKLIEARVFAIERIVNQDLYGECKNEDGDLVEEFHEQMREGAIPGFCSPNFWESIGEQITSRFPEICRQCRKELATEERDQQRQIFARLPQLVGVTVDGWGKSRTQVIKGPNERANQSTTKRGRGRGRPHAM</sequence>
<feature type="region of interest" description="Disordered" evidence="1">
    <location>
        <begin position="339"/>
        <end position="364"/>
    </location>
</feature>
<keyword evidence="3" id="KW-1185">Reference proteome</keyword>
<evidence type="ECO:0000313" key="3">
    <source>
        <dbReference type="Proteomes" id="UP000308197"/>
    </source>
</evidence>
<dbReference type="InParanoid" id="A0A5C3P594"/>
<organism evidence="2 3">
    <name type="scientific">Polyporus arcularius HHB13444</name>
    <dbReference type="NCBI Taxonomy" id="1314778"/>
    <lineage>
        <taxon>Eukaryota</taxon>
        <taxon>Fungi</taxon>
        <taxon>Dikarya</taxon>
        <taxon>Basidiomycota</taxon>
        <taxon>Agaricomycotina</taxon>
        <taxon>Agaricomycetes</taxon>
        <taxon>Polyporales</taxon>
        <taxon>Polyporaceae</taxon>
        <taxon>Polyporus</taxon>
    </lineage>
</organism>
<feature type="compositionally biased region" description="Basic residues" evidence="1">
    <location>
        <begin position="353"/>
        <end position="364"/>
    </location>
</feature>
<accession>A0A5C3P594</accession>
<protein>
    <submittedName>
        <fullName evidence="2">Uncharacterized protein</fullName>
    </submittedName>
</protein>
<dbReference type="PROSITE" id="PS51257">
    <property type="entry name" value="PROKAR_LIPOPROTEIN"/>
    <property type="match status" value="1"/>
</dbReference>
<dbReference type="AlphaFoldDB" id="A0A5C3P594"/>
<dbReference type="Proteomes" id="UP000308197">
    <property type="component" value="Unassembled WGS sequence"/>
</dbReference>
<dbReference type="EMBL" id="ML211291">
    <property type="protein sequence ID" value="TFK84834.1"/>
    <property type="molecule type" value="Genomic_DNA"/>
</dbReference>
<reference evidence="2 3" key="1">
    <citation type="journal article" date="2019" name="Nat. Ecol. Evol.">
        <title>Megaphylogeny resolves global patterns of mushroom evolution.</title>
        <authorList>
            <person name="Varga T."/>
            <person name="Krizsan K."/>
            <person name="Foldi C."/>
            <person name="Dima B."/>
            <person name="Sanchez-Garcia M."/>
            <person name="Sanchez-Ramirez S."/>
            <person name="Szollosi G.J."/>
            <person name="Szarkandi J.G."/>
            <person name="Papp V."/>
            <person name="Albert L."/>
            <person name="Andreopoulos W."/>
            <person name="Angelini C."/>
            <person name="Antonin V."/>
            <person name="Barry K.W."/>
            <person name="Bougher N.L."/>
            <person name="Buchanan P."/>
            <person name="Buyck B."/>
            <person name="Bense V."/>
            <person name="Catcheside P."/>
            <person name="Chovatia M."/>
            <person name="Cooper J."/>
            <person name="Damon W."/>
            <person name="Desjardin D."/>
            <person name="Finy P."/>
            <person name="Geml J."/>
            <person name="Haridas S."/>
            <person name="Hughes K."/>
            <person name="Justo A."/>
            <person name="Karasinski D."/>
            <person name="Kautmanova I."/>
            <person name="Kiss B."/>
            <person name="Kocsube S."/>
            <person name="Kotiranta H."/>
            <person name="LaButti K.M."/>
            <person name="Lechner B.E."/>
            <person name="Liimatainen K."/>
            <person name="Lipzen A."/>
            <person name="Lukacs Z."/>
            <person name="Mihaltcheva S."/>
            <person name="Morgado L.N."/>
            <person name="Niskanen T."/>
            <person name="Noordeloos M.E."/>
            <person name="Ohm R.A."/>
            <person name="Ortiz-Santana B."/>
            <person name="Ovrebo C."/>
            <person name="Racz N."/>
            <person name="Riley R."/>
            <person name="Savchenko A."/>
            <person name="Shiryaev A."/>
            <person name="Soop K."/>
            <person name="Spirin V."/>
            <person name="Szebenyi C."/>
            <person name="Tomsovsky M."/>
            <person name="Tulloss R.E."/>
            <person name="Uehling J."/>
            <person name="Grigoriev I.V."/>
            <person name="Vagvolgyi C."/>
            <person name="Papp T."/>
            <person name="Martin F.M."/>
            <person name="Miettinen O."/>
            <person name="Hibbett D.S."/>
            <person name="Nagy L.G."/>
        </authorList>
    </citation>
    <scope>NUCLEOTIDE SEQUENCE [LARGE SCALE GENOMIC DNA]</scope>
    <source>
        <strain evidence="2 3">HHB13444</strain>
    </source>
</reference>
<feature type="compositionally biased region" description="Basic residues" evidence="1">
    <location>
        <begin position="1"/>
        <end position="11"/>
    </location>
</feature>
<dbReference type="InterPro" id="IPR011333">
    <property type="entry name" value="SKP1/BTB/POZ_sf"/>
</dbReference>
<evidence type="ECO:0000313" key="2">
    <source>
        <dbReference type="EMBL" id="TFK84834.1"/>
    </source>
</evidence>
<feature type="region of interest" description="Disordered" evidence="1">
    <location>
        <begin position="1"/>
        <end position="38"/>
    </location>
</feature>
<dbReference type="Gene3D" id="3.30.710.10">
    <property type="entry name" value="Potassium Channel Kv1.1, Chain A"/>
    <property type="match status" value="1"/>
</dbReference>
<evidence type="ECO:0000256" key="1">
    <source>
        <dbReference type="SAM" id="MobiDB-lite"/>
    </source>
</evidence>
<proteinExistence type="predicted"/>
<name>A0A5C3P594_9APHY</name>